<comment type="caution">
    <text evidence="2">The sequence shown here is derived from an EMBL/GenBank/DDBJ whole genome shotgun (WGS) entry which is preliminary data.</text>
</comment>
<feature type="region of interest" description="Disordered" evidence="1">
    <location>
        <begin position="1"/>
        <end position="40"/>
    </location>
</feature>
<evidence type="ECO:0000313" key="3">
    <source>
        <dbReference type="Proteomes" id="UP001550628"/>
    </source>
</evidence>
<dbReference type="RefSeq" id="WP_357154445.1">
    <property type="nucleotide sequence ID" value="NZ_JBEYBD010000047.1"/>
</dbReference>
<dbReference type="EMBL" id="JBEYBF010000059">
    <property type="protein sequence ID" value="MEU1957241.1"/>
    <property type="molecule type" value="Genomic_DNA"/>
</dbReference>
<organism evidence="2 3">
    <name type="scientific">Nocardia rhamnosiphila</name>
    <dbReference type="NCBI Taxonomy" id="426716"/>
    <lineage>
        <taxon>Bacteria</taxon>
        <taxon>Bacillati</taxon>
        <taxon>Actinomycetota</taxon>
        <taxon>Actinomycetes</taxon>
        <taxon>Mycobacteriales</taxon>
        <taxon>Nocardiaceae</taxon>
        <taxon>Nocardia</taxon>
    </lineage>
</organism>
<dbReference type="Proteomes" id="UP001550628">
    <property type="component" value="Unassembled WGS sequence"/>
</dbReference>
<accession>A0ABV2X2F7</accession>
<protein>
    <submittedName>
        <fullName evidence="2">Uncharacterized protein</fullName>
    </submittedName>
</protein>
<evidence type="ECO:0000256" key="1">
    <source>
        <dbReference type="SAM" id="MobiDB-lite"/>
    </source>
</evidence>
<keyword evidence="3" id="KW-1185">Reference proteome</keyword>
<evidence type="ECO:0000313" key="2">
    <source>
        <dbReference type="EMBL" id="MEU1957241.1"/>
    </source>
</evidence>
<name>A0ABV2X2F7_9NOCA</name>
<gene>
    <name evidence="2" type="ORF">ABZ510_35990</name>
</gene>
<proteinExistence type="predicted"/>
<sequence length="111" mass="11484">MTGQRGEFGARVQDGIEPLPVGGIETGGIAHHPAHHTTNRRRFACRAGDTAGAPERVEVVEHDLLASAIAEFGDLTEQLGGVGAAFVPSTVQVGFELVEQAPAASGDVVDQ</sequence>
<reference evidence="2 3" key="1">
    <citation type="submission" date="2024-06" db="EMBL/GenBank/DDBJ databases">
        <title>The Natural Products Discovery Center: Release of the First 8490 Sequenced Strains for Exploring Actinobacteria Biosynthetic Diversity.</title>
        <authorList>
            <person name="Kalkreuter E."/>
            <person name="Kautsar S.A."/>
            <person name="Yang D."/>
            <person name="Bader C.D."/>
            <person name="Teijaro C.N."/>
            <person name="Fluegel L."/>
            <person name="Davis C.M."/>
            <person name="Simpson J.R."/>
            <person name="Lauterbach L."/>
            <person name="Steele A.D."/>
            <person name="Gui C."/>
            <person name="Meng S."/>
            <person name="Li G."/>
            <person name="Viehrig K."/>
            <person name="Ye F."/>
            <person name="Su P."/>
            <person name="Kiefer A.F."/>
            <person name="Nichols A."/>
            <person name="Cepeda A.J."/>
            <person name="Yan W."/>
            <person name="Fan B."/>
            <person name="Jiang Y."/>
            <person name="Adhikari A."/>
            <person name="Zheng C.-J."/>
            <person name="Schuster L."/>
            <person name="Cowan T.M."/>
            <person name="Smanski M.J."/>
            <person name="Chevrette M.G."/>
            <person name="De Carvalho L.P.S."/>
            <person name="Shen B."/>
        </authorList>
    </citation>
    <scope>NUCLEOTIDE SEQUENCE [LARGE SCALE GENOMIC DNA]</scope>
    <source>
        <strain evidence="2 3">NPDC019708</strain>
    </source>
</reference>